<reference evidence="1 2" key="1">
    <citation type="submission" date="2019-04" db="EMBL/GenBank/DDBJ databases">
        <title>Fungal friends and foes A comparative genomics study of 23 Aspergillus species from section Flavi.</title>
        <authorList>
            <consortium name="DOE Joint Genome Institute"/>
            <person name="Kjaerbolling I."/>
            <person name="Vesth T.C."/>
            <person name="Frisvad J.C."/>
            <person name="Nybo J.L."/>
            <person name="Theobald S."/>
            <person name="Kildgaard S."/>
            <person name="Petersen T.I."/>
            <person name="Kuo A."/>
            <person name="Sato A."/>
            <person name="Lyhne E.K."/>
            <person name="Kogle M.E."/>
            <person name="Wiebenga A."/>
            <person name="Kun R.S."/>
            <person name="Lubbers R.J."/>
            <person name="Makela M.R."/>
            <person name="Barry K."/>
            <person name="Chovatia M."/>
            <person name="Clum A."/>
            <person name="Daum C."/>
            <person name="Haridas S."/>
            <person name="He G."/>
            <person name="LaButti K."/>
            <person name="Lipzen A."/>
            <person name="Mondo S."/>
            <person name="Pangilinan J."/>
            <person name="Riley R."/>
            <person name="Salamov A."/>
            <person name="Simmons B.A."/>
            <person name="Magnuson J.K."/>
            <person name="Henrissat B."/>
            <person name="Mortensen U.H."/>
            <person name="Larsen T.O."/>
            <person name="De vries R.P."/>
            <person name="Grigoriev I.V."/>
            <person name="Machida M."/>
            <person name="Baker S.E."/>
            <person name="Andersen M.R."/>
        </authorList>
    </citation>
    <scope>NUCLEOTIDE SEQUENCE [LARGE SCALE GENOMIC DNA]</scope>
    <source>
        <strain evidence="1 2">CBS 126849</strain>
    </source>
</reference>
<name>A0A5N6E7Q5_9EURO</name>
<organism evidence="1 2">
    <name type="scientific">Aspergillus novoparasiticus</name>
    <dbReference type="NCBI Taxonomy" id="986946"/>
    <lineage>
        <taxon>Eukaryota</taxon>
        <taxon>Fungi</taxon>
        <taxon>Dikarya</taxon>
        <taxon>Ascomycota</taxon>
        <taxon>Pezizomycotina</taxon>
        <taxon>Eurotiomycetes</taxon>
        <taxon>Eurotiomycetidae</taxon>
        <taxon>Eurotiales</taxon>
        <taxon>Aspergillaceae</taxon>
        <taxon>Aspergillus</taxon>
        <taxon>Aspergillus subgen. Circumdati</taxon>
    </lineage>
</organism>
<gene>
    <name evidence="1" type="ORF">BDV33DRAFT_184903</name>
</gene>
<keyword evidence="2" id="KW-1185">Reference proteome</keyword>
<dbReference type="AlphaFoldDB" id="A0A5N6E7Q5"/>
<dbReference type="Proteomes" id="UP000326799">
    <property type="component" value="Unassembled WGS sequence"/>
</dbReference>
<accession>A0A5N6E7Q5</accession>
<evidence type="ECO:0000313" key="2">
    <source>
        <dbReference type="Proteomes" id="UP000326799"/>
    </source>
</evidence>
<evidence type="ECO:0000313" key="1">
    <source>
        <dbReference type="EMBL" id="KAB8213379.1"/>
    </source>
</evidence>
<sequence>MRWLVGGAKSRDGIPSPVIRVVLGLGGMGGEQSSSESSCRAWVNKKPYDNLSCRRMIARLVDWPRVVVVIGIAKT</sequence>
<dbReference type="EMBL" id="ML733626">
    <property type="protein sequence ID" value="KAB8213379.1"/>
    <property type="molecule type" value="Genomic_DNA"/>
</dbReference>
<proteinExistence type="predicted"/>
<protein>
    <submittedName>
        <fullName evidence="1">Uncharacterized protein</fullName>
    </submittedName>
</protein>